<gene>
    <name evidence="3" type="ORF">C2G38_1462741</name>
</gene>
<dbReference type="AlphaFoldDB" id="A0A397V6U9"/>
<dbReference type="GO" id="GO:0003676">
    <property type="term" value="F:nucleic acid binding"/>
    <property type="evidence" value="ECO:0007669"/>
    <property type="project" value="InterPro"/>
</dbReference>
<keyword evidence="1" id="KW-0863">Zinc-finger</keyword>
<dbReference type="InterPro" id="IPR001878">
    <property type="entry name" value="Znf_CCHC"/>
</dbReference>
<protein>
    <recommendedName>
        <fullName evidence="2">CCHC-type domain-containing protein</fullName>
    </recommendedName>
</protein>
<dbReference type="Pfam" id="PF00098">
    <property type="entry name" value="zf-CCHC"/>
    <property type="match status" value="1"/>
</dbReference>
<evidence type="ECO:0000256" key="1">
    <source>
        <dbReference type="PROSITE-ProRule" id="PRU00047"/>
    </source>
</evidence>
<keyword evidence="1" id="KW-0862">Zinc</keyword>
<dbReference type="InterPro" id="IPR036875">
    <property type="entry name" value="Znf_CCHC_sf"/>
</dbReference>
<organism evidence="3 4">
    <name type="scientific">Gigaspora rosea</name>
    <dbReference type="NCBI Taxonomy" id="44941"/>
    <lineage>
        <taxon>Eukaryota</taxon>
        <taxon>Fungi</taxon>
        <taxon>Fungi incertae sedis</taxon>
        <taxon>Mucoromycota</taxon>
        <taxon>Glomeromycotina</taxon>
        <taxon>Glomeromycetes</taxon>
        <taxon>Diversisporales</taxon>
        <taxon>Gigasporaceae</taxon>
        <taxon>Gigaspora</taxon>
    </lineage>
</organism>
<dbReference type="EMBL" id="QKWP01000632">
    <property type="protein sequence ID" value="RIB17067.1"/>
    <property type="molecule type" value="Genomic_DNA"/>
</dbReference>
<evidence type="ECO:0000313" key="4">
    <source>
        <dbReference type="Proteomes" id="UP000266673"/>
    </source>
</evidence>
<dbReference type="SUPFAM" id="SSF57756">
    <property type="entry name" value="Retrovirus zinc finger-like domains"/>
    <property type="match status" value="1"/>
</dbReference>
<accession>A0A397V6U9</accession>
<keyword evidence="1" id="KW-0479">Metal-binding</keyword>
<dbReference type="GO" id="GO:0008270">
    <property type="term" value="F:zinc ion binding"/>
    <property type="evidence" value="ECO:0007669"/>
    <property type="project" value="UniProtKB-KW"/>
</dbReference>
<proteinExistence type="predicted"/>
<evidence type="ECO:0000313" key="3">
    <source>
        <dbReference type="EMBL" id="RIB17067.1"/>
    </source>
</evidence>
<reference evidence="3 4" key="1">
    <citation type="submission" date="2018-06" db="EMBL/GenBank/DDBJ databases">
        <title>Comparative genomics reveals the genomic features of Rhizophagus irregularis, R. cerebriforme, R. diaphanum and Gigaspora rosea, and their symbiotic lifestyle signature.</title>
        <authorList>
            <person name="Morin E."/>
            <person name="San Clemente H."/>
            <person name="Chen E.C.H."/>
            <person name="De La Providencia I."/>
            <person name="Hainaut M."/>
            <person name="Kuo A."/>
            <person name="Kohler A."/>
            <person name="Murat C."/>
            <person name="Tang N."/>
            <person name="Roy S."/>
            <person name="Loubradou J."/>
            <person name="Henrissat B."/>
            <person name="Grigoriev I.V."/>
            <person name="Corradi N."/>
            <person name="Roux C."/>
            <person name="Martin F.M."/>
        </authorList>
    </citation>
    <scope>NUCLEOTIDE SEQUENCE [LARGE SCALE GENOMIC DNA]</scope>
    <source>
        <strain evidence="3 4">DAOM 194757</strain>
    </source>
</reference>
<sequence length="59" mass="6905">MPKKKIEEMSLNYADLAEKLNSNNNNRSVKERFPVERKGPQCFNCEEFGHFARNCLAEK</sequence>
<dbReference type="Gene3D" id="4.10.60.10">
    <property type="entry name" value="Zinc finger, CCHC-type"/>
    <property type="match status" value="1"/>
</dbReference>
<dbReference type="PROSITE" id="PS50158">
    <property type="entry name" value="ZF_CCHC"/>
    <property type="match status" value="1"/>
</dbReference>
<dbReference type="SMART" id="SM00343">
    <property type="entry name" value="ZnF_C2HC"/>
    <property type="match status" value="1"/>
</dbReference>
<comment type="caution">
    <text evidence="3">The sequence shown here is derived from an EMBL/GenBank/DDBJ whole genome shotgun (WGS) entry which is preliminary data.</text>
</comment>
<feature type="domain" description="CCHC-type" evidence="2">
    <location>
        <begin position="42"/>
        <end position="55"/>
    </location>
</feature>
<evidence type="ECO:0000259" key="2">
    <source>
        <dbReference type="PROSITE" id="PS50158"/>
    </source>
</evidence>
<name>A0A397V6U9_9GLOM</name>
<dbReference type="Proteomes" id="UP000266673">
    <property type="component" value="Unassembled WGS sequence"/>
</dbReference>
<dbReference type="OrthoDB" id="8026949at2759"/>
<keyword evidence="4" id="KW-1185">Reference proteome</keyword>